<dbReference type="SUPFAM" id="SSF52540">
    <property type="entry name" value="P-loop containing nucleoside triphosphate hydrolases"/>
    <property type="match status" value="1"/>
</dbReference>
<keyword evidence="3" id="KW-0902">Two-component regulatory system</keyword>
<feature type="domain" description="Sigma-54 factor interaction" evidence="9">
    <location>
        <begin position="120"/>
        <end position="349"/>
    </location>
</feature>
<dbReference type="InterPro" id="IPR025943">
    <property type="entry name" value="Sigma_54_int_dom_ATP-bd_2"/>
</dbReference>
<keyword evidence="5" id="KW-0238">DNA-binding</keyword>
<keyword evidence="8" id="KW-0597">Phosphoprotein</keyword>
<feature type="domain" description="Response regulatory" evidence="10">
    <location>
        <begin position="2"/>
        <end position="114"/>
    </location>
</feature>
<dbReference type="InterPro" id="IPR011006">
    <property type="entry name" value="CheY-like_superfamily"/>
</dbReference>
<dbReference type="PROSITE" id="PS00675">
    <property type="entry name" value="SIGMA54_INTERACT_1"/>
    <property type="match status" value="1"/>
</dbReference>
<dbReference type="eggNOG" id="COG2204">
    <property type="taxonomic scope" value="Bacteria"/>
</dbReference>
<dbReference type="Pfam" id="PF02954">
    <property type="entry name" value="HTH_8"/>
    <property type="match status" value="1"/>
</dbReference>
<dbReference type="Proteomes" id="UP000028926">
    <property type="component" value="Chromosome"/>
</dbReference>
<evidence type="ECO:0000256" key="1">
    <source>
        <dbReference type="ARBA" id="ARBA00022741"/>
    </source>
</evidence>
<evidence type="ECO:0000256" key="3">
    <source>
        <dbReference type="ARBA" id="ARBA00023012"/>
    </source>
</evidence>
<dbReference type="SUPFAM" id="SSF46689">
    <property type="entry name" value="Homeodomain-like"/>
    <property type="match status" value="1"/>
</dbReference>
<dbReference type="GO" id="GO:0006355">
    <property type="term" value="P:regulation of DNA-templated transcription"/>
    <property type="evidence" value="ECO:0007669"/>
    <property type="project" value="InterPro"/>
</dbReference>
<dbReference type="Gene3D" id="1.10.8.60">
    <property type="match status" value="1"/>
</dbReference>
<dbReference type="Pfam" id="PF00158">
    <property type="entry name" value="Sigma54_activat"/>
    <property type="match status" value="1"/>
</dbReference>
<dbReference type="OrthoDB" id="9802388at2"/>
<reference evidence="11 12" key="1">
    <citation type="submission" date="2014-07" db="EMBL/GenBank/DDBJ databases">
        <title>Comparative genomic insights into amoeba endosymbionts belonging to the families of Holosporaceae and Candidatus Midichloriaceae within Rickettsiales.</title>
        <authorList>
            <person name="Wang Z."/>
            <person name="Wu M."/>
        </authorList>
    </citation>
    <scope>NUCLEOTIDE SEQUENCE [LARGE SCALE GENOMIC DNA]</scope>
    <source>
        <strain evidence="11">PRA3</strain>
    </source>
</reference>
<dbReference type="GO" id="GO:0005524">
    <property type="term" value="F:ATP binding"/>
    <property type="evidence" value="ECO:0007669"/>
    <property type="project" value="UniProtKB-KW"/>
</dbReference>
<keyword evidence="6" id="KW-0010">Activator</keyword>
<dbReference type="InterPro" id="IPR003593">
    <property type="entry name" value="AAA+_ATPase"/>
</dbReference>
<dbReference type="RefSeq" id="WP_038465015.1">
    <property type="nucleotide sequence ID" value="NZ_CP008941.1"/>
</dbReference>
<evidence type="ECO:0000256" key="7">
    <source>
        <dbReference type="ARBA" id="ARBA00023163"/>
    </source>
</evidence>
<dbReference type="Gene3D" id="3.40.50.2300">
    <property type="match status" value="1"/>
</dbReference>
<dbReference type="PROSITE" id="PS50045">
    <property type="entry name" value="SIGMA54_INTERACT_4"/>
    <property type="match status" value="1"/>
</dbReference>
<dbReference type="PROSITE" id="PS50110">
    <property type="entry name" value="RESPONSE_REGULATORY"/>
    <property type="match status" value="1"/>
</dbReference>
<protein>
    <submittedName>
        <fullName evidence="11">ATPase AAA</fullName>
    </submittedName>
</protein>
<dbReference type="InterPro" id="IPR025662">
    <property type="entry name" value="Sigma_54_int_dom_ATP-bd_1"/>
</dbReference>
<organism evidence="11 12">
    <name type="scientific">Candidatus Odyssella acanthamoebae</name>
    <dbReference type="NCBI Taxonomy" id="91604"/>
    <lineage>
        <taxon>Bacteria</taxon>
        <taxon>Pseudomonadati</taxon>
        <taxon>Pseudomonadota</taxon>
        <taxon>Alphaproteobacteria</taxon>
        <taxon>Holosporales</taxon>
        <taxon>Candidatus Paracaedibacteraceae</taxon>
        <taxon>Candidatus Odyssella</taxon>
    </lineage>
</organism>
<dbReference type="Pfam" id="PF25601">
    <property type="entry name" value="AAA_lid_14"/>
    <property type="match status" value="1"/>
</dbReference>
<dbReference type="InterPro" id="IPR058031">
    <property type="entry name" value="AAA_lid_NorR"/>
</dbReference>
<dbReference type="InterPro" id="IPR001789">
    <property type="entry name" value="Sig_transdc_resp-reg_receiver"/>
</dbReference>
<dbReference type="InterPro" id="IPR025944">
    <property type="entry name" value="Sigma_54_int_dom_CS"/>
</dbReference>
<gene>
    <name evidence="11" type="ORF">ID47_06870</name>
</gene>
<dbReference type="PROSITE" id="PS00688">
    <property type="entry name" value="SIGMA54_INTERACT_3"/>
    <property type="match status" value="1"/>
</dbReference>
<feature type="modified residue" description="4-aspartylphosphate" evidence="8">
    <location>
        <position position="52"/>
    </location>
</feature>
<evidence type="ECO:0000256" key="2">
    <source>
        <dbReference type="ARBA" id="ARBA00022840"/>
    </source>
</evidence>
<dbReference type="PANTHER" id="PTHR32071:SF21">
    <property type="entry name" value="TRANSCRIPTIONAL REGULATORY PROTEIN FLGR"/>
    <property type="match status" value="1"/>
</dbReference>
<dbReference type="FunFam" id="3.40.50.300:FF:000006">
    <property type="entry name" value="DNA-binding transcriptional regulator NtrC"/>
    <property type="match status" value="1"/>
</dbReference>
<name>A0A077AX17_9PROT</name>
<dbReference type="PROSITE" id="PS00676">
    <property type="entry name" value="SIGMA54_INTERACT_2"/>
    <property type="match status" value="1"/>
</dbReference>
<keyword evidence="2" id="KW-0067">ATP-binding</keyword>
<dbReference type="PRINTS" id="PR01590">
    <property type="entry name" value="HTHFIS"/>
</dbReference>
<dbReference type="InterPro" id="IPR002078">
    <property type="entry name" value="Sigma_54_int"/>
</dbReference>
<accession>A0A077AX17</accession>
<keyword evidence="7" id="KW-0804">Transcription</keyword>
<dbReference type="EMBL" id="CP008941">
    <property type="protein sequence ID" value="AIK96524.1"/>
    <property type="molecule type" value="Genomic_DNA"/>
</dbReference>
<evidence type="ECO:0000256" key="8">
    <source>
        <dbReference type="PROSITE-ProRule" id="PRU00169"/>
    </source>
</evidence>
<evidence type="ECO:0000256" key="5">
    <source>
        <dbReference type="ARBA" id="ARBA00023125"/>
    </source>
</evidence>
<dbReference type="STRING" id="91604.ID47_06870"/>
<dbReference type="InterPro" id="IPR027417">
    <property type="entry name" value="P-loop_NTPase"/>
</dbReference>
<keyword evidence="1" id="KW-0547">Nucleotide-binding</keyword>
<dbReference type="InterPro" id="IPR002197">
    <property type="entry name" value="HTH_Fis"/>
</dbReference>
<dbReference type="CDD" id="cd00009">
    <property type="entry name" value="AAA"/>
    <property type="match status" value="1"/>
</dbReference>
<dbReference type="HOGENOM" id="CLU_000445_0_6_5"/>
<dbReference type="PANTHER" id="PTHR32071">
    <property type="entry name" value="TRANSCRIPTIONAL REGULATORY PROTEIN"/>
    <property type="match status" value="1"/>
</dbReference>
<keyword evidence="4" id="KW-0805">Transcription regulation</keyword>
<sequence>MRVMIISAFDGQVSEAARLATAKGAKVTMTATMKEALDLLRKGQSADLLFIDIIHDVESLVKQLQAEHFNIPIVACGIQADPERAAAAIRAGAIDYIPFPPEAEMIAAILSAISNHQYDMIARDPVMVRWIEMADKVAPSEANILITGESGTGKEVMARYIHTKSNRSKQPFISVNCAAIPENLLESELFGHEKGAFTGALARRIGKFEEANGGTLLLDEISEMDIRLQAKLLRAIQERVIDRVGGTDPVKVNIRIIATSNRDLVDSCKKGVFREDLFYRLNVINLQLPPLRQRPKDVEALASFFVDKFTELNNLSKKTFSSLAHQALINYPWPGNVRELENTIHRAVLLSSGDLIEASDLFDQVTQESLQVTARSDVEKILLIGRTVASVEKELILNTLDHCSGNRTHAANILGISIRTLRNKLKEYGEASEMNNCLSMRG</sequence>
<dbReference type="InterPro" id="IPR009057">
    <property type="entry name" value="Homeodomain-like_sf"/>
</dbReference>
<evidence type="ECO:0000313" key="11">
    <source>
        <dbReference type="EMBL" id="AIK96524.1"/>
    </source>
</evidence>
<keyword evidence="12" id="KW-1185">Reference proteome</keyword>
<dbReference type="AlphaFoldDB" id="A0A077AX17"/>
<evidence type="ECO:0000259" key="10">
    <source>
        <dbReference type="PROSITE" id="PS50110"/>
    </source>
</evidence>
<dbReference type="SUPFAM" id="SSF52172">
    <property type="entry name" value="CheY-like"/>
    <property type="match status" value="1"/>
</dbReference>
<evidence type="ECO:0000313" key="12">
    <source>
        <dbReference type="Proteomes" id="UP000028926"/>
    </source>
</evidence>
<dbReference type="KEGG" id="paca:ID47_06870"/>
<dbReference type="SMART" id="SM00382">
    <property type="entry name" value="AAA"/>
    <property type="match status" value="1"/>
</dbReference>
<proteinExistence type="predicted"/>
<dbReference type="Gene3D" id="1.10.10.60">
    <property type="entry name" value="Homeodomain-like"/>
    <property type="match status" value="1"/>
</dbReference>
<dbReference type="GO" id="GO:0043565">
    <property type="term" value="F:sequence-specific DNA binding"/>
    <property type="evidence" value="ECO:0007669"/>
    <property type="project" value="InterPro"/>
</dbReference>
<evidence type="ECO:0000256" key="6">
    <source>
        <dbReference type="ARBA" id="ARBA00023159"/>
    </source>
</evidence>
<evidence type="ECO:0000259" key="9">
    <source>
        <dbReference type="PROSITE" id="PS50045"/>
    </source>
</evidence>
<dbReference type="Gene3D" id="3.40.50.300">
    <property type="entry name" value="P-loop containing nucleotide triphosphate hydrolases"/>
    <property type="match status" value="1"/>
</dbReference>
<evidence type="ECO:0000256" key="4">
    <source>
        <dbReference type="ARBA" id="ARBA00023015"/>
    </source>
</evidence>
<dbReference type="GO" id="GO:0000160">
    <property type="term" value="P:phosphorelay signal transduction system"/>
    <property type="evidence" value="ECO:0007669"/>
    <property type="project" value="UniProtKB-KW"/>
</dbReference>